<dbReference type="Proteomes" id="UP000249165">
    <property type="component" value="Unassembled WGS sequence"/>
</dbReference>
<gene>
    <name evidence="2" type="ORF">ATI53_1001202</name>
</gene>
<dbReference type="AlphaFoldDB" id="A0A327YWN0"/>
<comment type="caution">
    <text evidence="2">The sequence shown here is derived from an EMBL/GenBank/DDBJ whole genome shotgun (WGS) entry which is preliminary data.</text>
</comment>
<accession>A0A327YWN0</accession>
<reference evidence="2 3" key="1">
    <citation type="submission" date="2018-06" db="EMBL/GenBank/DDBJ databases">
        <title>Genomic Encyclopedia of Archaeal and Bacterial Type Strains, Phase II (KMG-II): from individual species to whole genera.</title>
        <authorList>
            <person name="Goeker M."/>
        </authorList>
    </citation>
    <scope>NUCLEOTIDE SEQUENCE [LARGE SCALE GENOMIC DNA]</scope>
    <source>
        <strain evidence="2 3">DSM 22011</strain>
    </source>
</reference>
<evidence type="ECO:0000313" key="2">
    <source>
        <dbReference type="EMBL" id="RAK24095.1"/>
    </source>
</evidence>
<feature type="compositionally biased region" description="Basic and acidic residues" evidence="1">
    <location>
        <begin position="132"/>
        <end position="143"/>
    </location>
</feature>
<dbReference type="InterPro" id="IPR036390">
    <property type="entry name" value="WH_DNA-bd_sf"/>
</dbReference>
<name>A0A327YWN0_9RHOB</name>
<dbReference type="RefSeq" id="WP_111549509.1">
    <property type="nucleotide sequence ID" value="NZ_LIQE01000057.1"/>
</dbReference>
<dbReference type="OrthoDB" id="7866958at2"/>
<proteinExistence type="predicted"/>
<protein>
    <recommendedName>
        <fullName evidence="4">Helix-turn-helix protein</fullName>
    </recommendedName>
</protein>
<feature type="region of interest" description="Disordered" evidence="1">
    <location>
        <begin position="114"/>
        <end position="143"/>
    </location>
</feature>
<evidence type="ECO:0000256" key="1">
    <source>
        <dbReference type="SAM" id="MobiDB-lite"/>
    </source>
</evidence>
<sequence>MTAPEGRHLIASGDWERLRYGWVEAVCCDASVGAQAQVVAYVLAMRYANRHTAQCDPGLPELEGTLGRSRSTLKRAISELIDAGWITRVVGRGRGNRSGYGFLTRARIVSLKGVRSGPKKGSADDPFYGAEKGSDPGCQEKQKGSNLTLKGVKSGPPYNIAKTCKNHRGTDLPQNLSDNPMVIRDSQRAVERFRSGHADAFDGLQVWVINHIIAANLLTPEERERSGLG</sequence>
<dbReference type="SUPFAM" id="SSF46785">
    <property type="entry name" value="Winged helix' DNA-binding domain"/>
    <property type="match status" value="1"/>
</dbReference>
<evidence type="ECO:0008006" key="4">
    <source>
        <dbReference type="Google" id="ProtNLM"/>
    </source>
</evidence>
<keyword evidence="3" id="KW-1185">Reference proteome</keyword>
<evidence type="ECO:0000313" key="3">
    <source>
        <dbReference type="Proteomes" id="UP000249165"/>
    </source>
</evidence>
<organism evidence="2 3">
    <name type="scientific">Salipiger aestuarii</name>
    <dbReference type="NCBI Taxonomy" id="568098"/>
    <lineage>
        <taxon>Bacteria</taxon>
        <taxon>Pseudomonadati</taxon>
        <taxon>Pseudomonadota</taxon>
        <taxon>Alphaproteobacteria</taxon>
        <taxon>Rhodobacterales</taxon>
        <taxon>Roseobacteraceae</taxon>
        <taxon>Salipiger</taxon>
    </lineage>
</organism>
<dbReference type="EMBL" id="QLMG01000001">
    <property type="protein sequence ID" value="RAK24095.1"/>
    <property type="molecule type" value="Genomic_DNA"/>
</dbReference>